<name>A0A143HGU9_9BACL</name>
<dbReference type="InterPro" id="IPR052537">
    <property type="entry name" value="Extradiol_RC_dioxygenase"/>
</dbReference>
<evidence type="ECO:0000259" key="1">
    <source>
        <dbReference type="PROSITE" id="PS51819"/>
    </source>
</evidence>
<dbReference type="EMBL" id="CP014806">
    <property type="protein sequence ID" value="AMX00959.1"/>
    <property type="molecule type" value="Genomic_DNA"/>
</dbReference>
<dbReference type="CDD" id="cd08347">
    <property type="entry name" value="PcpA_C_like"/>
    <property type="match status" value="1"/>
</dbReference>
<evidence type="ECO:0000313" key="3">
    <source>
        <dbReference type="Proteomes" id="UP000076021"/>
    </source>
</evidence>
<reference evidence="2 3" key="1">
    <citation type="journal article" date="2016" name="Genome Announc.">
        <title>Whole-Genome Sequence of Rummeliibacillus stabekisii Strain PP9 Isolated from Antarctic Soil.</title>
        <authorList>
            <person name="da Mota F.F."/>
            <person name="Vollu R.E."/>
            <person name="Jurelevicius D."/>
            <person name="Seldin L."/>
        </authorList>
    </citation>
    <scope>NUCLEOTIDE SEQUENCE [LARGE SCALE GENOMIC DNA]</scope>
    <source>
        <strain evidence="2 3">PP9</strain>
    </source>
</reference>
<accession>A0A143HGU9</accession>
<dbReference type="OrthoDB" id="9785698at2"/>
<proteinExistence type="predicted"/>
<dbReference type="AlphaFoldDB" id="A0A143HGU9"/>
<dbReference type="PROSITE" id="PS51819">
    <property type="entry name" value="VOC"/>
    <property type="match status" value="2"/>
</dbReference>
<feature type="domain" description="VOC" evidence="1">
    <location>
        <begin position="6"/>
        <end position="132"/>
    </location>
</feature>
<evidence type="ECO:0000313" key="2">
    <source>
        <dbReference type="EMBL" id="AMX00959.1"/>
    </source>
</evidence>
<sequence>MDALKGLHHVTAITSSAEKIYDFFTYVLGLRLVKKTVNQDDIQTYHLYFTDDVGSPGTDMTFFDFPGIPKGVHGTNEISKTSFRVPNDEALAYWVKRFDKFEVRHTGIQEQFGKKTLSFVDFDDQNYQLISDELNEGVPAGTPWQNGPVPLEYAITGLGPIFVRTSFADYFKQLLEEVFFMKEVAKEGSFKLFEMGDGGNGAQVIVEMNTVLPQARQGYGTVHHTAFRVNDRADLDAWQQRLELYKLPNSGYVERYYFGSLYTNAAPSVLFELATDGPGFMGDEPYETLGEKLSLPPFFEPKREEIEKIVRPNDTVRSTRAFEKEYL</sequence>
<dbReference type="Proteomes" id="UP000076021">
    <property type="component" value="Chromosome"/>
</dbReference>
<dbReference type="Pfam" id="PF00903">
    <property type="entry name" value="Glyoxalase"/>
    <property type="match status" value="1"/>
</dbReference>
<dbReference type="RefSeq" id="WP_066791802.1">
    <property type="nucleotide sequence ID" value="NZ_CP014806.1"/>
</dbReference>
<organism evidence="2 3">
    <name type="scientific">Rummeliibacillus stabekisii</name>
    <dbReference type="NCBI Taxonomy" id="241244"/>
    <lineage>
        <taxon>Bacteria</taxon>
        <taxon>Bacillati</taxon>
        <taxon>Bacillota</taxon>
        <taxon>Bacilli</taxon>
        <taxon>Bacillales</taxon>
        <taxon>Caryophanaceae</taxon>
        <taxon>Rummeliibacillus</taxon>
    </lineage>
</organism>
<keyword evidence="3" id="KW-1185">Reference proteome</keyword>
<dbReference type="KEGG" id="rst:ATY39_17165"/>
<reference evidence="3" key="2">
    <citation type="submission" date="2016-03" db="EMBL/GenBank/DDBJ databases">
        <authorList>
            <person name="Ploux O."/>
        </authorList>
    </citation>
    <scope>NUCLEOTIDE SEQUENCE [LARGE SCALE GENOMIC DNA]</scope>
    <source>
        <strain evidence="3">PP9</strain>
    </source>
</reference>
<feature type="domain" description="VOC" evidence="1">
    <location>
        <begin position="157"/>
        <end position="276"/>
    </location>
</feature>
<dbReference type="SUPFAM" id="SSF54593">
    <property type="entry name" value="Glyoxalase/Bleomycin resistance protein/Dihydroxybiphenyl dioxygenase"/>
    <property type="match status" value="1"/>
</dbReference>
<dbReference type="InterPro" id="IPR029068">
    <property type="entry name" value="Glyas_Bleomycin-R_OHBP_Dase"/>
</dbReference>
<dbReference type="InterPro" id="IPR037523">
    <property type="entry name" value="VOC_core"/>
</dbReference>
<protein>
    <submittedName>
        <fullName evidence="2">Glyoxalase</fullName>
    </submittedName>
</protein>
<dbReference type="STRING" id="241244.ATY39_17165"/>
<gene>
    <name evidence="2" type="ORF">ATY39_17165</name>
</gene>
<dbReference type="PANTHER" id="PTHR36110">
    <property type="entry name" value="RING-CLEAVING DIOXYGENASE MHQE-RELATED"/>
    <property type="match status" value="1"/>
</dbReference>
<dbReference type="Gene3D" id="3.10.180.10">
    <property type="entry name" value="2,3-Dihydroxybiphenyl 1,2-Dioxygenase, domain 1"/>
    <property type="match status" value="2"/>
</dbReference>
<dbReference type="InterPro" id="IPR004360">
    <property type="entry name" value="Glyas_Fos-R_dOase_dom"/>
</dbReference>
<dbReference type="PANTHER" id="PTHR36110:SF3">
    <property type="entry name" value="VOC DOMAIN-CONTAINING PROTEIN"/>
    <property type="match status" value="1"/>
</dbReference>